<evidence type="ECO:0008006" key="2">
    <source>
        <dbReference type="Google" id="ProtNLM"/>
    </source>
</evidence>
<accession>A0A0F9BF31</accession>
<evidence type="ECO:0000313" key="1">
    <source>
        <dbReference type="EMBL" id="KKK89254.1"/>
    </source>
</evidence>
<comment type="caution">
    <text evidence="1">The sequence shown here is derived from an EMBL/GenBank/DDBJ whole genome shotgun (WGS) entry which is preliminary data.</text>
</comment>
<protein>
    <recommendedName>
        <fullName evidence="2">PD-(D/E)XK endonuclease-like domain-containing protein</fullName>
    </recommendedName>
</protein>
<feature type="non-terminal residue" evidence="1">
    <location>
        <position position="1"/>
    </location>
</feature>
<proteinExistence type="predicted"/>
<dbReference type="EMBL" id="LAZR01049610">
    <property type="protein sequence ID" value="KKK89254.1"/>
    <property type="molecule type" value="Genomic_DNA"/>
</dbReference>
<name>A0A0F9BF31_9ZZZZ</name>
<dbReference type="AlphaFoldDB" id="A0A0F9BF31"/>
<reference evidence="1" key="1">
    <citation type="journal article" date="2015" name="Nature">
        <title>Complex archaea that bridge the gap between prokaryotes and eukaryotes.</title>
        <authorList>
            <person name="Spang A."/>
            <person name="Saw J.H."/>
            <person name="Jorgensen S.L."/>
            <person name="Zaremba-Niedzwiedzka K."/>
            <person name="Martijn J."/>
            <person name="Lind A.E."/>
            <person name="van Eijk R."/>
            <person name="Schleper C."/>
            <person name="Guy L."/>
            <person name="Ettema T.J."/>
        </authorList>
    </citation>
    <scope>NUCLEOTIDE SEQUENCE</scope>
</reference>
<gene>
    <name evidence="1" type="ORF">LCGC14_2734920</name>
</gene>
<organism evidence="1">
    <name type="scientific">marine sediment metagenome</name>
    <dbReference type="NCBI Taxonomy" id="412755"/>
    <lineage>
        <taxon>unclassified sequences</taxon>
        <taxon>metagenomes</taxon>
        <taxon>ecological metagenomes</taxon>
    </lineage>
</organism>
<sequence>FQVVRKDINDEHFYYIDTKFVPGVTTILGDAGPVGYGLRRFWQQNTQAESDKILSESSEFGSAIHDAMERLLYGEELDLERDYSNMGYKDGRKHLMSFHDWFHAFKPDVKSIKPEFVVGSKKYQFGGTLDLFCTKGKENWLIDFKT</sequence>